<dbReference type="InterPro" id="IPR008259">
    <property type="entry name" value="FMN_hydac_DH_AS"/>
</dbReference>
<dbReference type="AlphaFoldDB" id="A0A6J7CVA2"/>
<dbReference type="GO" id="GO:0010181">
    <property type="term" value="F:FMN binding"/>
    <property type="evidence" value="ECO:0007669"/>
    <property type="project" value="InterPro"/>
</dbReference>
<comment type="cofactor">
    <cofactor evidence="1">
        <name>FMN</name>
        <dbReference type="ChEBI" id="CHEBI:58210"/>
    </cofactor>
</comment>
<name>A0A6J7CVA2_9ZZZZ</name>
<evidence type="ECO:0000256" key="2">
    <source>
        <dbReference type="ARBA" id="ARBA00022630"/>
    </source>
</evidence>
<dbReference type="InterPro" id="IPR012133">
    <property type="entry name" value="Alpha-hydoxy_acid_DH_FMN"/>
</dbReference>
<evidence type="ECO:0000256" key="1">
    <source>
        <dbReference type="ARBA" id="ARBA00001917"/>
    </source>
</evidence>
<dbReference type="Gene3D" id="3.20.20.70">
    <property type="entry name" value="Aldolase class I"/>
    <property type="match status" value="1"/>
</dbReference>
<feature type="domain" description="FMN hydroxy acid dehydrogenase" evidence="6">
    <location>
        <begin position="11"/>
        <end position="361"/>
    </location>
</feature>
<dbReference type="PANTHER" id="PTHR10578:SF107">
    <property type="entry name" value="2-HYDROXYACID OXIDASE 1"/>
    <property type="match status" value="1"/>
</dbReference>
<dbReference type="GO" id="GO:0016491">
    <property type="term" value="F:oxidoreductase activity"/>
    <property type="evidence" value="ECO:0007669"/>
    <property type="project" value="UniProtKB-KW"/>
</dbReference>
<protein>
    <submittedName>
        <fullName evidence="7">Unannotated protein</fullName>
    </submittedName>
</protein>
<keyword evidence="2" id="KW-0285">Flavoprotein</keyword>
<evidence type="ECO:0000256" key="4">
    <source>
        <dbReference type="ARBA" id="ARBA00023002"/>
    </source>
</evidence>
<evidence type="ECO:0000256" key="5">
    <source>
        <dbReference type="ARBA" id="ARBA00024042"/>
    </source>
</evidence>
<organism evidence="7">
    <name type="scientific">freshwater metagenome</name>
    <dbReference type="NCBI Taxonomy" id="449393"/>
    <lineage>
        <taxon>unclassified sequences</taxon>
        <taxon>metagenomes</taxon>
        <taxon>ecological metagenomes</taxon>
    </lineage>
</organism>
<dbReference type="InterPro" id="IPR037396">
    <property type="entry name" value="FMN_HAD"/>
</dbReference>
<dbReference type="SUPFAM" id="SSF51395">
    <property type="entry name" value="FMN-linked oxidoreductases"/>
    <property type="match status" value="1"/>
</dbReference>
<accession>A0A6J7CVA2</accession>
<dbReference type="PROSITE" id="PS00557">
    <property type="entry name" value="FMN_HYDROXY_ACID_DH_1"/>
    <property type="match status" value="1"/>
</dbReference>
<comment type="similarity">
    <text evidence="5">Belongs to the FMN-dependent alpha-hydroxy acid dehydrogenase family.</text>
</comment>
<dbReference type="InterPro" id="IPR000262">
    <property type="entry name" value="FMN-dep_DH"/>
</dbReference>
<reference evidence="7" key="1">
    <citation type="submission" date="2020-05" db="EMBL/GenBank/DDBJ databases">
        <authorList>
            <person name="Chiriac C."/>
            <person name="Salcher M."/>
            <person name="Ghai R."/>
            <person name="Kavagutti S V."/>
        </authorList>
    </citation>
    <scope>NUCLEOTIDE SEQUENCE</scope>
</reference>
<sequence length="361" mass="37668">MLALDPVGHTCAMPLPRTLEDFRRTFIMMETEGLEGYVDGGSGRGITAVRNVEAWEAVELLPHVLAGSGTPDTSASLLGVTDQFPLLVAPTGFQEYVYPDGGRAVPRACAAAGVRYTHSTFATSGFADLAAIDDLSWWFQLYVFTDKGLNRALMAKAAEAGASAVVMTVDLAVLGQRDRDLHTGFSLRGRNIVPCAAEAGAPDTRLAPLWASLDHDLSWETLSTVIAESPLPVIVKGLIRADDACQALDLGAAGVIVSNHGGRQLDTAAATARALPAVVDAVAGRGAVLVDGGIRSGLDVAKAIALGADAALVGRAPLWGLGVGGEPGVAAVLRILQEEFQRSMTLLGARTTADLTRDLLY</sequence>
<dbReference type="Pfam" id="PF01070">
    <property type="entry name" value="FMN_dh"/>
    <property type="match status" value="1"/>
</dbReference>
<dbReference type="PIRSF" id="PIRSF000138">
    <property type="entry name" value="Al-hdrx_acd_dh"/>
    <property type="match status" value="1"/>
</dbReference>
<dbReference type="EMBL" id="CAFBLS010000007">
    <property type="protein sequence ID" value="CAB4858973.1"/>
    <property type="molecule type" value="Genomic_DNA"/>
</dbReference>
<proteinExistence type="inferred from homology"/>
<dbReference type="PANTHER" id="PTHR10578">
    <property type="entry name" value="S -2-HYDROXY-ACID OXIDASE-RELATED"/>
    <property type="match status" value="1"/>
</dbReference>
<evidence type="ECO:0000259" key="6">
    <source>
        <dbReference type="PROSITE" id="PS51349"/>
    </source>
</evidence>
<dbReference type="PROSITE" id="PS51349">
    <property type="entry name" value="FMN_HYDROXY_ACID_DH_2"/>
    <property type="match status" value="1"/>
</dbReference>
<evidence type="ECO:0000256" key="3">
    <source>
        <dbReference type="ARBA" id="ARBA00022643"/>
    </source>
</evidence>
<evidence type="ECO:0000313" key="7">
    <source>
        <dbReference type="EMBL" id="CAB4858973.1"/>
    </source>
</evidence>
<dbReference type="InterPro" id="IPR013785">
    <property type="entry name" value="Aldolase_TIM"/>
</dbReference>
<keyword evidence="4" id="KW-0560">Oxidoreductase</keyword>
<dbReference type="CDD" id="cd02809">
    <property type="entry name" value="alpha_hydroxyacid_oxid_FMN"/>
    <property type="match status" value="1"/>
</dbReference>
<gene>
    <name evidence="7" type="ORF">UFOPK3402_00105</name>
</gene>
<keyword evidence="3" id="KW-0288">FMN</keyword>